<protein>
    <submittedName>
        <fullName evidence="2">DNA-binding protein YbaB</fullName>
    </submittedName>
</protein>
<dbReference type="Pfam" id="PF02575">
    <property type="entry name" value="YbaB_DNA_bd"/>
    <property type="match status" value="1"/>
</dbReference>
<dbReference type="Gene3D" id="3.30.1310.10">
    <property type="entry name" value="Nucleoid-associated protein YbaB-like domain"/>
    <property type="match status" value="1"/>
</dbReference>
<dbReference type="InterPro" id="IPR004401">
    <property type="entry name" value="YbaB/EbfC"/>
</dbReference>
<sequence length="161" mass="16987">MGDAEARLDATIKAFEEQAAKAGELQQKIGELRGSARNADGSVTVTVAPSGAVLGLQLAPHAMRKSHTQLQQEILGAIRQATQQAAAQLEQTVQPILGEQAEKFKEAFNAHAVQPLGPSDPPPPETLAGPPQPVPQRSAPPWNRPPAGDVEDEDFGGPILR</sequence>
<name>A0ABS4PJ97_9PSEU</name>
<dbReference type="GO" id="GO:0003677">
    <property type="term" value="F:DNA binding"/>
    <property type="evidence" value="ECO:0007669"/>
    <property type="project" value="UniProtKB-KW"/>
</dbReference>
<comment type="caution">
    <text evidence="2">The sequence shown here is derived from an EMBL/GenBank/DDBJ whole genome shotgun (WGS) entry which is preliminary data.</text>
</comment>
<evidence type="ECO:0000313" key="3">
    <source>
        <dbReference type="Proteomes" id="UP000741013"/>
    </source>
</evidence>
<organism evidence="2 3">
    <name type="scientific">Amycolatopsis magusensis</name>
    <dbReference type="NCBI Taxonomy" id="882444"/>
    <lineage>
        <taxon>Bacteria</taxon>
        <taxon>Bacillati</taxon>
        <taxon>Actinomycetota</taxon>
        <taxon>Actinomycetes</taxon>
        <taxon>Pseudonocardiales</taxon>
        <taxon>Pseudonocardiaceae</taxon>
        <taxon>Amycolatopsis</taxon>
    </lineage>
</organism>
<dbReference type="InterPro" id="IPR036894">
    <property type="entry name" value="YbaB-like_sf"/>
</dbReference>
<feature type="region of interest" description="Disordered" evidence="1">
    <location>
        <begin position="105"/>
        <end position="161"/>
    </location>
</feature>
<gene>
    <name evidence="2" type="ORF">JOM49_001017</name>
</gene>
<keyword evidence="3" id="KW-1185">Reference proteome</keyword>
<dbReference type="RefSeq" id="WP_209663202.1">
    <property type="nucleotide sequence ID" value="NZ_JAGGMS010000001.1"/>
</dbReference>
<reference evidence="2 3" key="1">
    <citation type="submission" date="2021-03" db="EMBL/GenBank/DDBJ databases">
        <title>Sequencing the genomes of 1000 actinobacteria strains.</title>
        <authorList>
            <person name="Klenk H.-P."/>
        </authorList>
    </citation>
    <scope>NUCLEOTIDE SEQUENCE [LARGE SCALE GENOMIC DNA]</scope>
    <source>
        <strain evidence="2 3">DSM 45510</strain>
    </source>
</reference>
<accession>A0ABS4PJ97</accession>
<evidence type="ECO:0000256" key="1">
    <source>
        <dbReference type="SAM" id="MobiDB-lite"/>
    </source>
</evidence>
<dbReference type="Proteomes" id="UP000741013">
    <property type="component" value="Unassembled WGS sequence"/>
</dbReference>
<keyword evidence="2" id="KW-0238">DNA-binding</keyword>
<evidence type="ECO:0000313" key="2">
    <source>
        <dbReference type="EMBL" id="MBP2179491.1"/>
    </source>
</evidence>
<dbReference type="SUPFAM" id="SSF82607">
    <property type="entry name" value="YbaB-like"/>
    <property type="match status" value="1"/>
</dbReference>
<dbReference type="EMBL" id="JAGGMS010000001">
    <property type="protein sequence ID" value="MBP2179491.1"/>
    <property type="molecule type" value="Genomic_DNA"/>
</dbReference>
<feature type="compositionally biased region" description="Pro residues" evidence="1">
    <location>
        <begin position="118"/>
        <end position="134"/>
    </location>
</feature>
<proteinExistence type="predicted"/>